<gene>
    <name evidence="2" type="ORF">DM02DRAFT_621568</name>
</gene>
<feature type="compositionally biased region" description="Basic residues" evidence="1">
    <location>
        <begin position="640"/>
        <end position="651"/>
    </location>
</feature>
<sequence>MCIIWWQSYRHCPHRHLSPRARKCEWAKEHPESNFGWCKAEWHDTKVDDEPLKDMCEACTNERAQARNKKAIRTTESHSPNAPASSSQRLGDLSSRRVRTSPSIADDPRNYVYEEDSENYGNERRGEASSNRLVDDRREQKRQQSQNSGKRPGMEELKRKANMDFFAETAKKDARPKAARTRNQLLLQDPERTKHLAEENKPDPRAYPFGQTPGASEVENIKRRTDKTYRAREALLEKSHTHKGARRKTRPNTAQIGLERLNMDKDDLKNYGQDANAQDDTSGATEIDNIKRRTDLSPWYKGELIDTSFYFKERKWRYKNDPEALESWKKDQKKDLEKAYPQKSKEDRSSHLAPNDQGKYSPPSGVGPSSIDTQRRSNYRPEREVSAPRSVPGHPRTSERANTPAAASLEIPIQGMRQLSVMPSGNSAQSRSSSRRSSFNHPPIAPNEAAYRSGEGGMRYGAVDEFLSANPMRGMSPACSATKSISSAGRDRHRSASRGSSPLHVDPDLFSSSEDETAKLRRFGPPVEQRATRPPASRSSALNRSASNTTSSASRPSASVRSPSGAVSSSPSSQHSPPPKRPRTTSTAQPTQSSLARSSTLRVPLSSRGGNGGSRSLTEQSSAPLTQRQSEGDTRDRSSRSHRTHGKKSKK</sequence>
<feature type="compositionally biased region" description="Polar residues" evidence="1">
    <location>
        <begin position="617"/>
        <end position="629"/>
    </location>
</feature>
<keyword evidence="3" id="KW-1185">Reference proteome</keyword>
<feature type="compositionally biased region" description="Polar residues" evidence="1">
    <location>
        <begin position="77"/>
        <end position="89"/>
    </location>
</feature>
<dbReference type="Proteomes" id="UP000244855">
    <property type="component" value="Unassembled WGS sequence"/>
</dbReference>
<feature type="compositionally biased region" description="Basic and acidic residues" evidence="1">
    <location>
        <begin position="373"/>
        <end position="386"/>
    </location>
</feature>
<feature type="region of interest" description="Disordered" evidence="1">
    <location>
        <begin position="327"/>
        <end position="455"/>
    </location>
</feature>
<feature type="compositionally biased region" description="Low complexity" evidence="1">
    <location>
        <begin position="533"/>
        <end position="575"/>
    </location>
</feature>
<accession>A0A2V1EEA2</accession>
<feature type="compositionally biased region" description="Basic and acidic residues" evidence="1">
    <location>
        <begin position="121"/>
        <end position="142"/>
    </location>
</feature>
<dbReference type="EMBL" id="KZ805301">
    <property type="protein sequence ID" value="PVI08014.1"/>
    <property type="molecule type" value="Genomic_DNA"/>
</dbReference>
<feature type="compositionally biased region" description="Basic and acidic residues" evidence="1">
    <location>
        <begin position="152"/>
        <end position="162"/>
    </location>
</feature>
<feature type="region of interest" description="Disordered" evidence="1">
    <location>
        <begin position="67"/>
        <end position="214"/>
    </location>
</feature>
<feature type="compositionally biased region" description="Basic and acidic residues" evidence="1">
    <location>
        <begin position="630"/>
        <end position="639"/>
    </location>
</feature>
<name>A0A2V1EEA2_9PLEO</name>
<protein>
    <submittedName>
        <fullName evidence="2">Uncharacterized protein</fullName>
    </submittedName>
</protein>
<feature type="compositionally biased region" description="Basic residues" evidence="1">
    <location>
        <begin position="240"/>
        <end position="250"/>
    </location>
</feature>
<feature type="region of interest" description="Disordered" evidence="1">
    <location>
        <begin position="470"/>
        <end position="651"/>
    </location>
</feature>
<organism evidence="2 3">
    <name type="scientific">Periconia macrospinosa</name>
    <dbReference type="NCBI Taxonomy" id="97972"/>
    <lineage>
        <taxon>Eukaryota</taxon>
        <taxon>Fungi</taxon>
        <taxon>Dikarya</taxon>
        <taxon>Ascomycota</taxon>
        <taxon>Pezizomycotina</taxon>
        <taxon>Dothideomycetes</taxon>
        <taxon>Pleosporomycetidae</taxon>
        <taxon>Pleosporales</taxon>
        <taxon>Massarineae</taxon>
        <taxon>Periconiaceae</taxon>
        <taxon>Periconia</taxon>
    </lineage>
</organism>
<feature type="region of interest" description="Disordered" evidence="1">
    <location>
        <begin position="239"/>
        <end position="259"/>
    </location>
</feature>
<evidence type="ECO:0000313" key="2">
    <source>
        <dbReference type="EMBL" id="PVI08014.1"/>
    </source>
</evidence>
<feature type="compositionally biased region" description="Basic and acidic residues" evidence="1">
    <location>
        <begin position="327"/>
        <end position="350"/>
    </location>
</feature>
<evidence type="ECO:0000256" key="1">
    <source>
        <dbReference type="SAM" id="MobiDB-lite"/>
    </source>
</evidence>
<reference evidence="2 3" key="1">
    <citation type="journal article" date="2018" name="Sci. Rep.">
        <title>Comparative genomics provides insights into the lifestyle and reveals functional heterogeneity of dark septate endophytic fungi.</title>
        <authorList>
            <person name="Knapp D.G."/>
            <person name="Nemeth J.B."/>
            <person name="Barry K."/>
            <person name="Hainaut M."/>
            <person name="Henrissat B."/>
            <person name="Johnson J."/>
            <person name="Kuo A."/>
            <person name="Lim J.H.P."/>
            <person name="Lipzen A."/>
            <person name="Nolan M."/>
            <person name="Ohm R.A."/>
            <person name="Tamas L."/>
            <person name="Grigoriev I.V."/>
            <person name="Spatafora J.W."/>
            <person name="Nagy L.G."/>
            <person name="Kovacs G.M."/>
        </authorList>
    </citation>
    <scope>NUCLEOTIDE SEQUENCE [LARGE SCALE GENOMIC DNA]</scope>
    <source>
        <strain evidence="2 3">DSE2036</strain>
    </source>
</reference>
<evidence type="ECO:0000313" key="3">
    <source>
        <dbReference type="Proteomes" id="UP000244855"/>
    </source>
</evidence>
<dbReference type="AlphaFoldDB" id="A0A2V1EEA2"/>
<feature type="compositionally biased region" description="Basic and acidic residues" evidence="1">
    <location>
        <begin position="189"/>
        <end position="204"/>
    </location>
</feature>
<proteinExistence type="predicted"/>
<feature type="compositionally biased region" description="Polar residues" evidence="1">
    <location>
        <begin position="588"/>
        <end position="601"/>
    </location>
</feature>